<dbReference type="SUPFAM" id="SSF53850">
    <property type="entry name" value="Periplasmic binding protein-like II"/>
    <property type="match status" value="1"/>
</dbReference>
<dbReference type="GeneID" id="75109436"/>
<evidence type="ECO:0000256" key="3">
    <source>
        <dbReference type="ARBA" id="ARBA00023125"/>
    </source>
</evidence>
<dbReference type="FunFam" id="1.10.10.10:FF:000001">
    <property type="entry name" value="LysR family transcriptional regulator"/>
    <property type="match status" value="1"/>
</dbReference>
<dbReference type="InterPro" id="IPR036388">
    <property type="entry name" value="WH-like_DNA-bd_sf"/>
</dbReference>
<dbReference type="GO" id="GO:0043565">
    <property type="term" value="F:sequence-specific DNA binding"/>
    <property type="evidence" value="ECO:0007669"/>
    <property type="project" value="TreeGrafter"/>
</dbReference>
<dbReference type="RefSeq" id="WP_027823829.1">
    <property type="nucleotide sequence ID" value="NZ_CP022115.1"/>
</dbReference>
<comment type="similarity">
    <text evidence="1">Belongs to the LysR transcriptional regulatory family.</text>
</comment>
<reference evidence="6" key="1">
    <citation type="submission" date="2017-06" db="EMBL/GenBank/DDBJ databases">
        <title>Whole genome sequence of Laribacter hongkongensis LHGZ1.</title>
        <authorList>
            <person name="Chen D."/>
            <person name="Wu H."/>
            <person name="Chen J."/>
        </authorList>
    </citation>
    <scope>NUCLEOTIDE SEQUENCE [LARGE SCALE GENOMIC DNA]</scope>
    <source>
        <strain evidence="6">LHGZ1</strain>
    </source>
</reference>
<dbReference type="OrthoDB" id="9124618at2"/>
<sequence length="299" mass="33121">MKRTCPSIHELLAFEAVSRHLSIAQAADELCVTPSAVSRQISGLERFVGIRLLARHGRRFTLTHAGRLYLQRIQPALLALENATLDLIDGPQGGGTLSLASVPTFTTKWLIPRLSDFSRLHPGITLAFHRHVSGKQAQPIDVDVAIRYGNGVWPGVVSESITLRRFLLVGPPQGVDGMAPPRNPADLARQTVLQHQGEPSLWTEWAQIMQVPDLVPRPGPRFEHFGSLIRAVEAGMGYALVPVCLIEEELEQGRVAEPFPSAAILAQGHYLCYRPEQLESPVFEAFRSWILEEGARRRM</sequence>
<gene>
    <name evidence="5" type="ORF">LHGZ1_0337</name>
</gene>
<dbReference type="EMBL" id="CP022115">
    <property type="protein sequence ID" value="ASJ23168.1"/>
    <property type="molecule type" value="Genomic_DNA"/>
</dbReference>
<dbReference type="Proteomes" id="UP000197424">
    <property type="component" value="Chromosome"/>
</dbReference>
<dbReference type="SUPFAM" id="SSF46785">
    <property type="entry name" value="Winged helix' DNA-binding domain"/>
    <property type="match status" value="1"/>
</dbReference>
<dbReference type="InterPro" id="IPR005119">
    <property type="entry name" value="LysR_subst-bd"/>
</dbReference>
<name>A0A248LEG5_9NEIS</name>
<proteinExistence type="inferred from homology"/>
<evidence type="ECO:0000256" key="1">
    <source>
        <dbReference type="ARBA" id="ARBA00009437"/>
    </source>
</evidence>
<dbReference type="PANTHER" id="PTHR30537:SF74">
    <property type="entry name" value="HTH-TYPE TRANSCRIPTIONAL REGULATOR TRPI"/>
    <property type="match status" value="1"/>
</dbReference>
<keyword evidence="2" id="KW-0805">Transcription regulation</keyword>
<dbReference type="AlphaFoldDB" id="A0A248LEG5"/>
<dbReference type="PROSITE" id="PS50931">
    <property type="entry name" value="HTH_LYSR"/>
    <property type="match status" value="1"/>
</dbReference>
<keyword evidence="4" id="KW-0804">Transcription</keyword>
<dbReference type="PANTHER" id="PTHR30537">
    <property type="entry name" value="HTH-TYPE TRANSCRIPTIONAL REGULATOR"/>
    <property type="match status" value="1"/>
</dbReference>
<dbReference type="Gene3D" id="1.10.10.10">
    <property type="entry name" value="Winged helix-like DNA-binding domain superfamily/Winged helix DNA-binding domain"/>
    <property type="match status" value="1"/>
</dbReference>
<dbReference type="InterPro" id="IPR058163">
    <property type="entry name" value="LysR-type_TF_proteobact-type"/>
</dbReference>
<dbReference type="InterPro" id="IPR036390">
    <property type="entry name" value="WH_DNA-bd_sf"/>
</dbReference>
<evidence type="ECO:0000256" key="4">
    <source>
        <dbReference type="ARBA" id="ARBA00023163"/>
    </source>
</evidence>
<accession>A0A248LEG5</accession>
<dbReference type="GO" id="GO:0003700">
    <property type="term" value="F:DNA-binding transcription factor activity"/>
    <property type="evidence" value="ECO:0007669"/>
    <property type="project" value="InterPro"/>
</dbReference>
<dbReference type="Pfam" id="PF03466">
    <property type="entry name" value="LysR_substrate"/>
    <property type="match status" value="1"/>
</dbReference>
<dbReference type="InterPro" id="IPR000847">
    <property type="entry name" value="LysR_HTH_N"/>
</dbReference>
<keyword evidence="3" id="KW-0238">DNA-binding</keyword>
<evidence type="ECO:0000313" key="6">
    <source>
        <dbReference type="Proteomes" id="UP000197424"/>
    </source>
</evidence>
<protein>
    <submittedName>
        <fullName evidence="5">Transcriptional regulator, LysR family</fullName>
    </submittedName>
</protein>
<evidence type="ECO:0000313" key="5">
    <source>
        <dbReference type="EMBL" id="ASJ23168.1"/>
    </source>
</evidence>
<dbReference type="GO" id="GO:0006351">
    <property type="term" value="P:DNA-templated transcription"/>
    <property type="evidence" value="ECO:0007669"/>
    <property type="project" value="TreeGrafter"/>
</dbReference>
<dbReference type="Gene3D" id="3.40.190.10">
    <property type="entry name" value="Periplasmic binding protein-like II"/>
    <property type="match status" value="2"/>
</dbReference>
<organism evidence="5 6">
    <name type="scientific">Laribacter hongkongensis</name>
    <dbReference type="NCBI Taxonomy" id="168471"/>
    <lineage>
        <taxon>Bacteria</taxon>
        <taxon>Pseudomonadati</taxon>
        <taxon>Pseudomonadota</taxon>
        <taxon>Betaproteobacteria</taxon>
        <taxon>Neisseriales</taxon>
        <taxon>Aquaspirillaceae</taxon>
        <taxon>Laribacter</taxon>
    </lineage>
</organism>
<evidence type="ECO:0000256" key="2">
    <source>
        <dbReference type="ARBA" id="ARBA00023015"/>
    </source>
</evidence>
<dbReference type="Pfam" id="PF00126">
    <property type="entry name" value="HTH_1"/>
    <property type="match status" value="1"/>
</dbReference>